<evidence type="ECO:0000256" key="7">
    <source>
        <dbReference type="ARBA" id="ARBA00023242"/>
    </source>
</evidence>
<dbReference type="SUPFAM" id="SSF50182">
    <property type="entry name" value="Sm-like ribonucleoproteins"/>
    <property type="match status" value="1"/>
</dbReference>
<dbReference type="InterPro" id="IPR010920">
    <property type="entry name" value="LSM_dom_sf"/>
</dbReference>
<dbReference type="InterPro" id="IPR044642">
    <property type="entry name" value="PTHR15588"/>
</dbReference>
<evidence type="ECO:0000313" key="12">
    <source>
        <dbReference type="EMBL" id="CBX91503.1"/>
    </source>
</evidence>
<dbReference type="GO" id="GO:0005688">
    <property type="term" value="C:U6 snRNP"/>
    <property type="evidence" value="ECO:0007669"/>
    <property type="project" value="UniProtKB-UniRule"/>
</dbReference>
<dbReference type="Proteomes" id="UP000002668">
    <property type="component" value="Genome"/>
</dbReference>
<dbReference type="PANTHER" id="PTHR15588:SF9">
    <property type="entry name" value="U6 SNRNA-ASSOCIATED SM-LIKE PROTEIN LSM8"/>
    <property type="match status" value="1"/>
</dbReference>
<evidence type="ECO:0000256" key="1">
    <source>
        <dbReference type="ARBA" id="ARBA00004123"/>
    </source>
</evidence>
<keyword evidence="7 9" id="KW-0539">Nucleus</keyword>
<comment type="similarity">
    <text evidence="2 9">Belongs to the snRNP Sm proteins family.</text>
</comment>
<dbReference type="eggNOG" id="KOG1784">
    <property type="taxonomic scope" value="Eukaryota"/>
</dbReference>
<proteinExistence type="inferred from homology"/>
<dbReference type="OrthoDB" id="422364at2759"/>
<dbReference type="CDD" id="cd01727">
    <property type="entry name" value="LSm8"/>
    <property type="match status" value="1"/>
</dbReference>
<dbReference type="InterPro" id="IPR001163">
    <property type="entry name" value="Sm_dom_euk/arc"/>
</dbReference>
<comment type="function">
    <text evidence="9">Plays role in pre-mRNA splicing as component of the U4/U6-U5 tri-snRNP complex that is involved in spliceosome assembly, and as component of the precatalytic spliceosome (spliceosome B complex). The heptameric LSM2-8 complex binds specifically to the 3'-terminal U-tract of U6 snRNA.</text>
</comment>
<dbReference type="Gene3D" id="2.30.30.100">
    <property type="match status" value="1"/>
</dbReference>
<keyword evidence="3 9" id="KW-0507">mRNA processing</keyword>
<dbReference type="VEuPathDB" id="FungiDB:LEMA_P070110.1"/>
<evidence type="ECO:0000256" key="4">
    <source>
        <dbReference type="ARBA" id="ARBA00022728"/>
    </source>
</evidence>
<evidence type="ECO:0000256" key="9">
    <source>
        <dbReference type="RuleBase" id="RU365048"/>
    </source>
</evidence>
<dbReference type="GO" id="GO:0071011">
    <property type="term" value="C:precatalytic spliceosome"/>
    <property type="evidence" value="ECO:0007669"/>
    <property type="project" value="TreeGrafter"/>
</dbReference>
<feature type="region of interest" description="Disordered" evidence="10">
    <location>
        <begin position="1"/>
        <end position="50"/>
    </location>
</feature>
<dbReference type="PROSITE" id="PS52002">
    <property type="entry name" value="SM"/>
    <property type="match status" value="1"/>
</dbReference>
<dbReference type="EMBL" id="FP929072">
    <property type="protein sequence ID" value="CBX91503.1"/>
    <property type="molecule type" value="Genomic_DNA"/>
</dbReference>
<evidence type="ECO:0000313" key="13">
    <source>
        <dbReference type="Proteomes" id="UP000002668"/>
    </source>
</evidence>
<organism evidence="13">
    <name type="scientific">Leptosphaeria maculans (strain JN3 / isolate v23.1.3 / race Av1-4-5-6-7-8)</name>
    <name type="common">Blackleg fungus</name>
    <name type="synonym">Phoma lingam</name>
    <dbReference type="NCBI Taxonomy" id="985895"/>
    <lineage>
        <taxon>Eukaryota</taxon>
        <taxon>Fungi</taxon>
        <taxon>Dikarya</taxon>
        <taxon>Ascomycota</taxon>
        <taxon>Pezizomycotina</taxon>
        <taxon>Dothideomycetes</taxon>
        <taxon>Pleosporomycetidae</taxon>
        <taxon>Pleosporales</taxon>
        <taxon>Pleosporineae</taxon>
        <taxon>Leptosphaeriaceae</taxon>
        <taxon>Plenodomus</taxon>
        <taxon>Plenodomus lingam/Leptosphaeria maculans species complex</taxon>
    </lineage>
</organism>
<keyword evidence="4 9" id="KW-0747">Spliceosome</keyword>
<evidence type="ECO:0000259" key="11">
    <source>
        <dbReference type="PROSITE" id="PS52002"/>
    </source>
</evidence>
<feature type="region of interest" description="Disordered" evidence="10">
    <location>
        <begin position="85"/>
        <end position="104"/>
    </location>
</feature>
<comment type="subunit">
    <text evidence="9">LSm subunits form a heteromer with a doughnut shape.</text>
</comment>
<name>E4ZJ72_LEPMJ</name>
<evidence type="ECO:0000256" key="2">
    <source>
        <dbReference type="ARBA" id="ARBA00006850"/>
    </source>
</evidence>
<protein>
    <recommendedName>
        <fullName evidence="9">LSM2-LSM8 complex subunit LSM8</fullName>
    </recommendedName>
</protein>
<evidence type="ECO:0000256" key="8">
    <source>
        <dbReference type="ARBA" id="ARBA00023274"/>
    </source>
</evidence>
<accession>E4ZJ72</accession>
<dbReference type="RefSeq" id="XP_003834868.1">
    <property type="nucleotide sequence ID" value="XM_003834820.1"/>
</dbReference>
<evidence type="ECO:0000256" key="5">
    <source>
        <dbReference type="ARBA" id="ARBA00022884"/>
    </source>
</evidence>
<sequence>MDEGRRGRLRRSSPPIGQREPIPKLQNMVASPTSTAQHERKPRKTGPSPTISISLSLFHCHTSFLLALTSATGDTRHDDVRVALHASPSQRLPRSDPTKPKNPRPVLLTRSGINLETYLANMSLNVYLNKRVSVLTLDGRTMVGTLHSCDNSMNLVLQNAIERIIRPREEEVPSEEVPLGLYIVRGDSVAVVGRLDEEVDSKIDWRKVHGEVLGSTHHV</sequence>
<dbReference type="GO" id="GO:0046540">
    <property type="term" value="C:U4/U6 x U5 tri-snRNP complex"/>
    <property type="evidence" value="ECO:0007669"/>
    <property type="project" value="UniProtKB-UniRule"/>
</dbReference>
<dbReference type="GO" id="GO:0000398">
    <property type="term" value="P:mRNA splicing, via spliceosome"/>
    <property type="evidence" value="ECO:0007669"/>
    <property type="project" value="UniProtKB-UniRule"/>
</dbReference>
<dbReference type="GO" id="GO:0003729">
    <property type="term" value="F:mRNA binding"/>
    <property type="evidence" value="ECO:0007669"/>
    <property type="project" value="TreeGrafter"/>
</dbReference>
<dbReference type="PANTHER" id="PTHR15588">
    <property type="entry name" value="LSM1"/>
    <property type="match status" value="1"/>
</dbReference>
<keyword evidence="5 9" id="KW-0694">RNA-binding</keyword>
<dbReference type="FunFam" id="2.30.30.100:FF:000027">
    <property type="entry name" value="U6 snRNA-associated Sm-like protein LSm8"/>
    <property type="match status" value="1"/>
</dbReference>
<dbReference type="SMART" id="SM00651">
    <property type="entry name" value="Sm"/>
    <property type="match status" value="1"/>
</dbReference>
<dbReference type="GeneID" id="13288286"/>
<evidence type="ECO:0000256" key="3">
    <source>
        <dbReference type="ARBA" id="ARBA00022664"/>
    </source>
</evidence>
<evidence type="ECO:0000256" key="6">
    <source>
        <dbReference type="ARBA" id="ARBA00023187"/>
    </source>
</evidence>
<dbReference type="HOGENOM" id="CLU_1261711_0_0_1"/>
<comment type="subcellular location">
    <subcellularLocation>
        <location evidence="1 9">Nucleus</location>
    </subcellularLocation>
</comment>
<keyword evidence="6 9" id="KW-0508">mRNA splicing</keyword>
<dbReference type="Pfam" id="PF01423">
    <property type="entry name" value="LSM"/>
    <property type="match status" value="1"/>
</dbReference>
<reference evidence="13" key="1">
    <citation type="journal article" date="2011" name="Nat. Commun.">
        <title>Effector diversification within compartments of the Leptosphaeria maculans genome affected by Repeat-Induced Point mutations.</title>
        <authorList>
            <person name="Rouxel T."/>
            <person name="Grandaubert J."/>
            <person name="Hane J.K."/>
            <person name="Hoede C."/>
            <person name="van de Wouw A.P."/>
            <person name="Couloux A."/>
            <person name="Dominguez V."/>
            <person name="Anthouard V."/>
            <person name="Bally P."/>
            <person name="Bourras S."/>
            <person name="Cozijnsen A.J."/>
            <person name="Ciuffetti L.M."/>
            <person name="Degrave A."/>
            <person name="Dilmaghani A."/>
            <person name="Duret L."/>
            <person name="Fudal I."/>
            <person name="Goodwin S.B."/>
            <person name="Gout L."/>
            <person name="Glaser N."/>
            <person name="Linglin J."/>
            <person name="Kema G.H.J."/>
            <person name="Lapalu N."/>
            <person name="Lawrence C.B."/>
            <person name="May K."/>
            <person name="Meyer M."/>
            <person name="Ollivier B."/>
            <person name="Poulain J."/>
            <person name="Schoch C.L."/>
            <person name="Simon A."/>
            <person name="Spatafora J.W."/>
            <person name="Stachowiak A."/>
            <person name="Turgeon B.G."/>
            <person name="Tyler B.M."/>
            <person name="Vincent D."/>
            <person name="Weissenbach J."/>
            <person name="Amselem J."/>
            <person name="Quesneville H."/>
            <person name="Oliver R.P."/>
            <person name="Wincker P."/>
            <person name="Balesdent M.-H."/>
            <person name="Howlett B.J."/>
        </authorList>
    </citation>
    <scope>NUCLEOTIDE SEQUENCE [LARGE SCALE GENOMIC DNA]</scope>
    <source>
        <strain evidence="13">JN3 / isolate v23.1.3 / race Av1-4-5-6-7-8</strain>
    </source>
</reference>
<dbReference type="InParanoid" id="E4ZJ72"/>
<dbReference type="AlphaFoldDB" id="E4ZJ72"/>
<evidence type="ECO:0000256" key="10">
    <source>
        <dbReference type="SAM" id="MobiDB-lite"/>
    </source>
</evidence>
<keyword evidence="8 9" id="KW-0687">Ribonucleoprotein</keyword>
<dbReference type="InterPro" id="IPR034103">
    <property type="entry name" value="Lsm8"/>
</dbReference>
<dbReference type="InterPro" id="IPR047575">
    <property type="entry name" value="Sm"/>
</dbReference>
<gene>
    <name evidence="9" type="primary">LSM8</name>
    <name evidence="12" type="ORF">LEMA_P070110.1</name>
</gene>
<dbReference type="STRING" id="985895.E4ZJ72"/>
<keyword evidence="13" id="KW-1185">Reference proteome</keyword>
<feature type="domain" description="Sm" evidence="11">
    <location>
        <begin position="119"/>
        <end position="198"/>
    </location>
</feature>